<keyword evidence="3" id="KW-1185">Reference proteome</keyword>
<dbReference type="Proteomes" id="UP001596103">
    <property type="component" value="Unassembled WGS sequence"/>
</dbReference>
<reference evidence="3" key="1">
    <citation type="journal article" date="2019" name="Int. J. Syst. Evol. Microbiol.">
        <title>The Global Catalogue of Microorganisms (GCM) 10K type strain sequencing project: providing services to taxonomists for standard genome sequencing and annotation.</title>
        <authorList>
            <consortium name="The Broad Institute Genomics Platform"/>
            <consortium name="The Broad Institute Genome Sequencing Center for Infectious Disease"/>
            <person name="Wu L."/>
            <person name="Ma J."/>
        </authorList>
    </citation>
    <scope>NUCLEOTIDE SEQUENCE [LARGE SCALE GENOMIC DNA]</scope>
    <source>
        <strain evidence="3">CCUG 56042</strain>
    </source>
</reference>
<evidence type="ECO:0000313" key="3">
    <source>
        <dbReference type="Proteomes" id="UP001596103"/>
    </source>
</evidence>
<comment type="caution">
    <text evidence="2">The sequence shown here is derived from an EMBL/GenBank/DDBJ whole genome shotgun (WGS) entry which is preliminary data.</text>
</comment>
<name>A0ABW0JEQ5_9BURK</name>
<accession>A0ABW0JEQ5</accession>
<evidence type="ECO:0000256" key="1">
    <source>
        <dbReference type="SAM" id="Phobius"/>
    </source>
</evidence>
<feature type="transmembrane region" description="Helical" evidence="1">
    <location>
        <begin position="241"/>
        <end position="261"/>
    </location>
</feature>
<keyword evidence="1" id="KW-0472">Membrane</keyword>
<evidence type="ECO:0000313" key="2">
    <source>
        <dbReference type="EMBL" id="MFC5431370.1"/>
    </source>
</evidence>
<dbReference type="RefSeq" id="WP_377714528.1">
    <property type="nucleotide sequence ID" value="NZ_JBHSMP010000032.1"/>
</dbReference>
<proteinExistence type="predicted"/>
<keyword evidence="1" id="KW-0812">Transmembrane</keyword>
<organism evidence="2 3">
    <name type="scientific">Paraburkholderia denitrificans</name>
    <dbReference type="NCBI Taxonomy" id="694025"/>
    <lineage>
        <taxon>Bacteria</taxon>
        <taxon>Pseudomonadati</taxon>
        <taxon>Pseudomonadota</taxon>
        <taxon>Betaproteobacteria</taxon>
        <taxon>Burkholderiales</taxon>
        <taxon>Burkholderiaceae</taxon>
        <taxon>Paraburkholderia</taxon>
    </lineage>
</organism>
<protein>
    <submittedName>
        <fullName evidence="2">Uncharacterized protein</fullName>
    </submittedName>
</protein>
<sequence>MSNNQSNGLLTIEVKAPPIIAGTRSTVSLIIRNPFDSPVIVELVEAPTSAPLLPSALPSVSREKPERSDSSFLDRLKDAFRGFEIRQLKMGLLTAEFPGQTGRTFAISLEQDARLEVKSPFGPTDRVSISAEKGAIVVIDNPDSHPRDNNPESKERQIPAHQEDLARFELKTSRWLLVKPKQLELHALVKFRVGDDARSQVVPINLALQPPVRSIVFGAVSGGILGWIVRQLNNGHLPFDFPALVSILGTSIMCWILAIVLSRQESSKGFVTLEDFYGAFVAGTIVGYTGTNYFESVLNGTAAVAAPHKGG</sequence>
<gene>
    <name evidence="2" type="ORF">ACFPTO_21575</name>
</gene>
<dbReference type="EMBL" id="JBHSMP010000032">
    <property type="protein sequence ID" value="MFC5431370.1"/>
    <property type="molecule type" value="Genomic_DNA"/>
</dbReference>
<keyword evidence="1" id="KW-1133">Transmembrane helix</keyword>